<feature type="signal peptide" evidence="1">
    <location>
        <begin position="1"/>
        <end position="35"/>
    </location>
</feature>
<dbReference type="NCBIfam" id="TIGR01451">
    <property type="entry name" value="B_ant_repeat"/>
    <property type="match status" value="1"/>
</dbReference>
<comment type="caution">
    <text evidence="3">The sequence shown here is derived from an EMBL/GenBank/DDBJ whole genome shotgun (WGS) entry which is preliminary data.</text>
</comment>
<evidence type="ECO:0000256" key="1">
    <source>
        <dbReference type="SAM" id="SignalP"/>
    </source>
</evidence>
<dbReference type="Pfam" id="PF01345">
    <property type="entry name" value="DUF11"/>
    <property type="match status" value="1"/>
</dbReference>
<dbReference type="AlphaFoldDB" id="A0A562RL00"/>
<gene>
    <name evidence="3" type="ORF">IP91_00798</name>
</gene>
<keyword evidence="4" id="KW-1185">Reference proteome</keyword>
<feature type="domain" description="DUF11" evidence="2">
    <location>
        <begin position="460"/>
        <end position="558"/>
    </location>
</feature>
<dbReference type="RefSeq" id="WP_145647463.1">
    <property type="nucleotide sequence ID" value="NZ_VLLB01000001.1"/>
</dbReference>
<sequence length="559" mass="56715">MMTTLFRRTVLQSLRHSLALFLLACGLFASLGAHAACTTTGACISAGPRLASVDTTKSALLNPLLGGLLGTNLNLTAADWNTLATGEVNLLGFLTKLQAQTNVSSPSQALTANATLAQITAALGLQAQAQASTSLSGVLAALGSQLGGAGATVRVGDLLKLTADVGSLANTTINSLDMLTGLVQLYNRRNVLTTPTPVGISGGALGMLGVINSLQLYTQVIEPAVYICGPTGTQFHTAAVRVKLKLDLVTLAPATGVLTTLLGNTQIAIGQLDVYVEIARGEGTLTAVDAVAKAVTLQALPGVADVYLGKISDDVFFNRSRTINPATDLDYGKIGTIAAAGIGLLDLEIRSWARGQAPSAASVTMSGTFPQTKTVSTSAAFVTNLVNGLVSNTSLRIPTLNLGLVTDTVLGLVKGIVTGALSPVLGQVLTGVVDPLLQLLGVGLGQVIVTVNGIGQACDDFKLVKAADKANAQPGNTIAYTITYQNAGTTTITNLKIVDATPAYTVFGTSACGTLAPGLTNCSVSAKPAAGATGGVEWTFTGTLMPGASGTVTLNVLVQ</sequence>
<organism evidence="3 4">
    <name type="scientific">Pseudoduganella lurida</name>
    <dbReference type="NCBI Taxonomy" id="1036180"/>
    <lineage>
        <taxon>Bacteria</taxon>
        <taxon>Pseudomonadati</taxon>
        <taxon>Pseudomonadota</taxon>
        <taxon>Betaproteobacteria</taxon>
        <taxon>Burkholderiales</taxon>
        <taxon>Oxalobacteraceae</taxon>
        <taxon>Telluria group</taxon>
        <taxon>Pseudoduganella</taxon>
    </lineage>
</organism>
<dbReference type="InterPro" id="IPR047589">
    <property type="entry name" value="DUF11_rpt"/>
</dbReference>
<dbReference type="Proteomes" id="UP000318431">
    <property type="component" value="Unassembled WGS sequence"/>
</dbReference>
<evidence type="ECO:0000313" key="3">
    <source>
        <dbReference type="EMBL" id="TWI69725.1"/>
    </source>
</evidence>
<dbReference type="InterPro" id="IPR001434">
    <property type="entry name" value="OmcB-like_DUF11"/>
</dbReference>
<accession>A0A562RL00</accession>
<dbReference type="Gene3D" id="2.60.40.740">
    <property type="match status" value="1"/>
</dbReference>
<dbReference type="OrthoDB" id="28649at2"/>
<name>A0A562RL00_9BURK</name>
<protein>
    <submittedName>
        <fullName evidence="3">Putative repeat protein (TIGR01451 family)</fullName>
    </submittedName>
</protein>
<evidence type="ECO:0000259" key="2">
    <source>
        <dbReference type="Pfam" id="PF01345"/>
    </source>
</evidence>
<dbReference type="EMBL" id="VLLB01000001">
    <property type="protein sequence ID" value="TWI69725.1"/>
    <property type="molecule type" value="Genomic_DNA"/>
</dbReference>
<reference evidence="3 4" key="1">
    <citation type="journal article" date="2015" name="Stand. Genomic Sci.">
        <title>Genomic Encyclopedia of Bacterial and Archaeal Type Strains, Phase III: the genomes of soil and plant-associated and newly described type strains.</title>
        <authorList>
            <person name="Whitman W.B."/>
            <person name="Woyke T."/>
            <person name="Klenk H.P."/>
            <person name="Zhou Y."/>
            <person name="Lilburn T.G."/>
            <person name="Beck B.J."/>
            <person name="De Vos P."/>
            <person name="Vandamme P."/>
            <person name="Eisen J.A."/>
            <person name="Garrity G."/>
            <person name="Hugenholtz P."/>
            <person name="Kyrpides N.C."/>
        </authorList>
    </citation>
    <scope>NUCLEOTIDE SEQUENCE [LARGE SCALE GENOMIC DNA]</scope>
    <source>
        <strain evidence="3 4">CGMCC 1.10822</strain>
    </source>
</reference>
<keyword evidence="1" id="KW-0732">Signal</keyword>
<feature type="chain" id="PRO_5022039167" evidence="1">
    <location>
        <begin position="36"/>
        <end position="559"/>
    </location>
</feature>
<proteinExistence type="predicted"/>
<evidence type="ECO:0000313" key="4">
    <source>
        <dbReference type="Proteomes" id="UP000318431"/>
    </source>
</evidence>